<dbReference type="PANTHER" id="PTHR22550">
    <property type="entry name" value="SPORE GERMINATION PROTEIN"/>
    <property type="match status" value="1"/>
</dbReference>
<dbReference type="InterPro" id="IPR002035">
    <property type="entry name" value="VWF_A"/>
</dbReference>
<dbReference type="SUPFAM" id="SSF53300">
    <property type="entry name" value="vWA-like"/>
    <property type="match status" value="1"/>
</dbReference>
<evidence type="ECO:0000256" key="4">
    <source>
        <dbReference type="ARBA" id="ARBA00023136"/>
    </source>
</evidence>
<evidence type="ECO:0000256" key="3">
    <source>
        <dbReference type="ARBA" id="ARBA00022989"/>
    </source>
</evidence>
<evidence type="ECO:0000256" key="2">
    <source>
        <dbReference type="ARBA" id="ARBA00022692"/>
    </source>
</evidence>
<protein>
    <recommendedName>
        <fullName evidence="5">VWFA domain-containing protein</fullName>
    </recommendedName>
</protein>
<dbReference type="PANTHER" id="PTHR22550:SF5">
    <property type="entry name" value="LEUCINE ZIPPER PROTEIN 4"/>
    <property type="match status" value="1"/>
</dbReference>
<sequence>MWQLPVLQFWSWHLATPLALLLLPLPLLAARLLPPDGRASGALRVPGVIAASHGVSDAAPAAGGDRRILAWIAWAALVLALAGPRIVLPAEALPATGRDLMVTLDLSGSMERTDFLLDGKTARRLDAMRSAARTFIRGRSGDRIGLIAYADQAAVVSPPSYDVAATAKALDGFAIGLVGRSTAIGDGLGLALRRLSKADARSRVVLLLSDGVNNAGVSAPRDVANLAKDMGVRVHTIAMGPRDLSEANDNPDVVDVQTLKDIASATGGQTFRVKTTEDLDAAMKAIDEIEPTRSLAPPAPIWREIWPWPAALAFFATAAAALARRRGA</sequence>
<dbReference type="Gene3D" id="3.40.50.410">
    <property type="entry name" value="von Willebrand factor, type A domain"/>
    <property type="match status" value="1"/>
</dbReference>
<comment type="caution">
    <text evidence="6">The sequence shown here is derived from an EMBL/GenBank/DDBJ whole genome shotgun (WGS) entry which is preliminary data.</text>
</comment>
<keyword evidence="4" id="KW-0472">Membrane</keyword>
<evidence type="ECO:0000313" key="7">
    <source>
        <dbReference type="Proteomes" id="UP000249577"/>
    </source>
</evidence>
<evidence type="ECO:0000313" key="6">
    <source>
        <dbReference type="EMBL" id="PZQ15062.1"/>
    </source>
</evidence>
<accession>A0A2W5KDG2</accession>
<keyword evidence="1" id="KW-1003">Cell membrane</keyword>
<dbReference type="InterPro" id="IPR050768">
    <property type="entry name" value="UPF0353/GerABKA_families"/>
</dbReference>
<keyword evidence="3" id="KW-1133">Transmembrane helix</keyword>
<reference evidence="6 7" key="1">
    <citation type="submission" date="2017-08" db="EMBL/GenBank/DDBJ databases">
        <title>Infants hospitalized years apart are colonized by the same room-sourced microbial strains.</title>
        <authorList>
            <person name="Brooks B."/>
            <person name="Olm M.R."/>
            <person name="Firek B.A."/>
            <person name="Baker R."/>
            <person name="Thomas B.C."/>
            <person name="Morowitz M.J."/>
            <person name="Banfield J.F."/>
        </authorList>
    </citation>
    <scope>NUCLEOTIDE SEQUENCE [LARGE SCALE GENOMIC DNA]</scope>
    <source>
        <strain evidence="6">S2_005_003_R2_43</strain>
    </source>
</reference>
<evidence type="ECO:0000256" key="1">
    <source>
        <dbReference type="ARBA" id="ARBA00022475"/>
    </source>
</evidence>
<dbReference type="InterPro" id="IPR036465">
    <property type="entry name" value="vWFA_dom_sf"/>
</dbReference>
<organism evidence="6 7">
    <name type="scientific">Ancylobacter novellus</name>
    <name type="common">Thiobacillus novellus</name>
    <dbReference type="NCBI Taxonomy" id="921"/>
    <lineage>
        <taxon>Bacteria</taxon>
        <taxon>Pseudomonadati</taxon>
        <taxon>Pseudomonadota</taxon>
        <taxon>Alphaproteobacteria</taxon>
        <taxon>Hyphomicrobiales</taxon>
        <taxon>Xanthobacteraceae</taxon>
        <taxon>Ancylobacter</taxon>
    </lineage>
</organism>
<evidence type="ECO:0000259" key="5">
    <source>
        <dbReference type="PROSITE" id="PS50234"/>
    </source>
</evidence>
<dbReference type="AlphaFoldDB" id="A0A2W5KDG2"/>
<dbReference type="Proteomes" id="UP000249577">
    <property type="component" value="Unassembled WGS sequence"/>
</dbReference>
<feature type="domain" description="VWFA" evidence="5">
    <location>
        <begin position="99"/>
        <end position="289"/>
    </location>
</feature>
<dbReference type="PROSITE" id="PS50234">
    <property type="entry name" value="VWFA"/>
    <property type="match status" value="1"/>
</dbReference>
<dbReference type="Pfam" id="PF00092">
    <property type="entry name" value="VWA"/>
    <property type="match status" value="1"/>
</dbReference>
<name>A0A2W5KDG2_ANCNO</name>
<proteinExistence type="predicted"/>
<dbReference type="SMART" id="SM00327">
    <property type="entry name" value="VWA"/>
    <property type="match status" value="1"/>
</dbReference>
<dbReference type="EMBL" id="QFPN01000005">
    <property type="protein sequence ID" value="PZQ15062.1"/>
    <property type="molecule type" value="Genomic_DNA"/>
</dbReference>
<gene>
    <name evidence="6" type="ORF">DI565_11600</name>
</gene>
<keyword evidence="2" id="KW-0812">Transmembrane</keyword>